<accession>A0A448YNP3</accession>
<keyword evidence="2" id="KW-0732">Signal</keyword>
<feature type="region of interest" description="Disordered" evidence="1">
    <location>
        <begin position="235"/>
        <end position="287"/>
    </location>
</feature>
<dbReference type="Proteomes" id="UP000290900">
    <property type="component" value="Unassembled WGS sequence"/>
</dbReference>
<dbReference type="SUPFAM" id="SSF50475">
    <property type="entry name" value="FMN-binding split barrel"/>
    <property type="match status" value="1"/>
</dbReference>
<dbReference type="STRING" id="13370.A0A448YNP3"/>
<feature type="domain" description="CREG-like beta-barrel" evidence="3">
    <location>
        <begin position="60"/>
        <end position="228"/>
    </location>
</feature>
<dbReference type="PANTHER" id="PTHR37273">
    <property type="entry name" value="CHROMOSOME 8, WHOLE GENOME SHOTGUN SEQUENCE"/>
    <property type="match status" value="1"/>
</dbReference>
<feature type="signal peptide" evidence="2">
    <location>
        <begin position="1"/>
        <end position="18"/>
    </location>
</feature>
<dbReference type="InParanoid" id="A0A448YNP3"/>
<feature type="region of interest" description="Disordered" evidence="1">
    <location>
        <begin position="308"/>
        <end position="354"/>
    </location>
</feature>
<protein>
    <submittedName>
        <fullName evidence="4">DEKNAAC103529</fullName>
    </submittedName>
</protein>
<feature type="compositionally biased region" description="Basic and acidic residues" evidence="1">
    <location>
        <begin position="23"/>
        <end position="32"/>
    </location>
</feature>
<evidence type="ECO:0000259" key="3">
    <source>
        <dbReference type="Pfam" id="PF13883"/>
    </source>
</evidence>
<dbReference type="Pfam" id="PF13883">
    <property type="entry name" value="CREG_beta-barrel"/>
    <property type="match status" value="1"/>
</dbReference>
<feature type="chain" id="PRO_5019055438" evidence="2">
    <location>
        <begin position="19"/>
        <end position="354"/>
    </location>
</feature>
<feature type="compositionally biased region" description="Basic and acidic residues" evidence="1">
    <location>
        <begin position="308"/>
        <end position="324"/>
    </location>
</feature>
<feature type="compositionally biased region" description="Basic and acidic residues" evidence="1">
    <location>
        <begin position="342"/>
        <end position="354"/>
    </location>
</feature>
<proteinExistence type="predicted"/>
<dbReference type="InterPro" id="IPR012349">
    <property type="entry name" value="Split_barrel_FMN-bd"/>
</dbReference>
<gene>
    <name evidence="4" type="ORF">BRENAR_LOCUS3214</name>
</gene>
<sequence>MKLYYALMALALGGATQSMVISHDSEGDEKFPHLPHRSHGGPHGPHSPDGPHGVHGRYHDVDTAARVARTLVTRESLANLNTYDSKSGYPVGFVGYYADCQDDGNPLLLLVDISSTNKNVESGSNVSLSIRVGDHEPLDHVNHHYVGSVPFSVAGSPRLNLKGHFVKYEATEKDKKCFARRHHDAISWYPGNPIHESKWVKFDVDSVYFVGGFGSNAYIGDVPVEKYLAAEPFPKHKWGHGKGKGKDGEKEEKAEKEENDEKDGEERREKSGHHGGHGLRKPCRHHKRKGLVSKIINTISSIFFGKVNGDDHRVTEKKHHDSPIKNKNKGNHPCGSGSAPKKPSELHLVKQERN</sequence>
<name>A0A448YNP3_BRENA</name>
<evidence type="ECO:0000313" key="4">
    <source>
        <dbReference type="EMBL" id="VEU22483.1"/>
    </source>
</evidence>
<feature type="compositionally biased region" description="Basic residues" evidence="1">
    <location>
        <begin position="270"/>
        <end position="287"/>
    </location>
</feature>
<evidence type="ECO:0000313" key="5">
    <source>
        <dbReference type="Proteomes" id="UP000290900"/>
    </source>
</evidence>
<feature type="compositionally biased region" description="Basic and acidic residues" evidence="1">
    <location>
        <begin position="244"/>
        <end position="256"/>
    </location>
</feature>
<keyword evidence="5" id="KW-1185">Reference proteome</keyword>
<evidence type="ECO:0000256" key="1">
    <source>
        <dbReference type="SAM" id="MobiDB-lite"/>
    </source>
</evidence>
<organism evidence="4 5">
    <name type="scientific">Brettanomyces naardenensis</name>
    <name type="common">Yeast</name>
    <dbReference type="NCBI Taxonomy" id="13370"/>
    <lineage>
        <taxon>Eukaryota</taxon>
        <taxon>Fungi</taxon>
        <taxon>Dikarya</taxon>
        <taxon>Ascomycota</taxon>
        <taxon>Saccharomycotina</taxon>
        <taxon>Pichiomycetes</taxon>
        <taxon>Pichiales</taxon>
        <taxon>Pichiaceae</taxon>
        <taxon>Brettanomyces</taxon>
    </lineage>
</organism>
<dbReference type="PANTHER" id="PTHR37273:SF1">
    <property type="entry name" value="ADL397C-AP"/>
    <property type="match status" value="1"/>
</dbReference>
<dbReference type="InterPro" id="IPR055343">
    <property type="entry name" value="CREG_beta-barrel"/>
</dbReference>
<evidence type="ECO:0000256" key="2">
    <source>
        <dbReference type="SAM" id="SignalP"/>
    </source>
</evidence>
<reference evidence="4 5" key="1">
    <citation type="submission" date="2018-12" db="EMBL/GenBank/DDBJ databases">
        <authorList>
            <person name="Tiukova I."/>
            <person name="Dainat J."/>
        </authorList>
    </citation>
    <scope>NUCLEOTIDE SEQUENCE [LARGE SCALE GENOMIC DNA]</scope>
</reference>
<dbReference type="OrthoDB" id="2138282at2759"/>
<dbReference type="EMBL" id="CAACVR010000023">
    <property type="protein sequence ID" value="VEU22483.1"/>
    <property type="molecule type" value="Genomic_DNA"/>
</dbReference>
<dbReference type="Gene3D" id="2.30.110.10">
    <property type="entry name" value="Electron Transport, Fmn-binding Protein, Chain A"/>
    <property type="match status" value="1"/>
</dbReference>
<feature type="region of interest" description="Disordered" evidence="1">
    <location>
        <begin position="23"/>
        <end position="57"/>
    </location>
</feature>
<dbReference type="AlphaFoldDB" id="A0A448YNP3"/>